<keyword evidence="7 8" id="KW-0807">Transducer</keyword>
<dbReference type="EMBL" id="JALNTZ010000006">
    <property type="protein sequence ID" value="KAJ3647475.1"/>
    <property type="molecule type" value="Genomic_DNA"/>
</dbReference>
<keyword evidence="2 8" id="KW-1003">Cell membrane</keyword>
<dbReference type="AlphaFoldDB" id="A0AA38I1J1"/>
<dbReference type="GO" id="GO:0007165">
    <property type="term" value="P:signal transduction"/>
    <property type="evidence" value="ECO:0007669"/>
    <property type="project" value="UniProtKB-KW"/>
</dbReference>
<organism evidence="9 10">
    <name type="scientific">Zophobas morio</name>
    <dbReference type="NCBI Taxonomy" id="2755281"/>
    <lineage>
        <taxon>Eukaryota</taxon>
        <taxon>Metazoa</taxon>
        <taxon>Ecdysozoa</taxon>
        <taxon>Arthropoda</taxon>
        <taxon>Hexapoda</taxon>
        <taxon>Insecta</taxon>
        <taxon>Pterygota</taxon>
        <taxon>Neoptera</taxon>
        <taxon>Endopterygota</taxon>
        <taxon>Coleoptera</taxon>
        <taxon>Polyphaga</taxon>
        <taxon>Cucujiformia</taxon>
        <taxon>Tenebrionidae</taxon>
        <taxon>Zophobas</taxon>
    </lineage>
</organism>
<evidence type="ECO:0000256" key="4">
    <source>
        <dbReference type="ARBA" id="ARBA00022989"/>
    </source>
</evidence>
<feature type="transmembrane region" description="Helical" evidence="8">
    <location>
        <begin position="41"/>
        <end position="64"/>
    </location>
</feature>
<evidence type="ECO:0000256" key="1">
    <source>
        <dbReference type="ARBA" id="ARBA00004651"/>
    </source>
</evidence>
<comment type="caution">
    <text evidence="8">Lacks conserved residue(s) required for the propagation of feature annotation.</text>
</comment>
<dbReference type="PANTHER" id="PTHR21143">
    <property type="entry name" value="INVERTEBRATE GUSTATORY RECEPTOR"/>
    <property type="match status" value="1"/>
</dbReference>
<evidence type="ECO:0000256" key="5">
    <source>
        <dbReference type="ARBA" id="ARBA00023136"/>
    </source>
</evidence>
<keyword evidence="3 8" id="KW-0812">Transmembrane</keyword>
<evidence type="ECO:0000313" key="9">
    <source>
        <dbReference type="EMBL" id="KAJ3647475.1"/>
    </source>
</evidence>
<dbReference type="GO" id="GO:0005886">
    <property type="term" value="C:plasma membrane"/>
    <property type="evidence" value="ECO:0007669"/>
    <property type="project" value="UniProtKB-SubCell"/>
</dbReference>
<dbReference type="GO" id="GO:0050909">
    <property type="term" value="P:sensory perception of taste"/>
    <property type="evidence" value="ECO:0007669"/>
    <property type="project" value="InterPro"/>
</dbReference>
<dbReference type="GO" id="GO:0008049">
    <property type="term" value="P:male courtship behavior"/>
    <property type="evidence" value="ECO:0007669"/>
    <property type="project" value="TreeGrafter"/>
</dbReference>
<dbReference type="Proteomes" id="UP001168821">
    <property type="component" value="Unassembled WGS sequence"/>
</dbReference>
<keyword evidence="4 8" id="KW-1133">Transmembrane helix</keyword>
<protein>
    <recommendedName>
        <fullName evidence="8">Gustatory receptor</fullName>
    </recommendedName>
</protein>
<reference evidence="9" key="1">
    <citation type="journal article" date="2023" name="G3 (Bethesda)">
        <title>Whole genome assemblies of Zophobas morio and Tenebrio molitor.</title>
        <authorList>
            <person name="Kaur S."/>
            <person name="Stinson S.A."/>
            <person name="diCenzo G.C."/>
        </authorList>
    </citation>
    <scope>NUCLEOTIDE SEQUENCE</scope>
    <source>
        <strain evidence="9">QUZm001</strain>
    </source>
</reference>
<gene>
    <name evidence="9" type="ORF">Zmor_019353</name>
</gene>
<comment type="function">
    <text evidence="8">Gustatory receptor which mediates acceptance or avoidance behavior, depending on its substrates.</text>
</comment>
<evidence type="ECO:0000256" key="7">
    <source>
        <dbReference type="ARBA" id="ARBA00023224"/>
    </source>
</evidence>
<keyword evidence="6 8" id="KW-0675">Receptor</keyword>
<proteinExistence type="inferred from homology"/>
<evidence type="ECO:0000256" key="6">
    <source>
        <dbReference type="ARBA" id="ARBA00023170"/>
    </source>
</evidence>
<dbReference type="GO" id="GO:0007635">
    <property type="term" value="P:chemosensory behavior"/>
    <property type="evidence" value="ECO:0007669"/>
    <property type="project" value="TreeGrafter"/>
</dbReference>
<evidence type="ECO:0000256" key="8">
    <source>
        <dbReference type="RuleBase" id="RU363108"/>
    </source>
</evidence>
<keyword evidence="5 8" id="KW-0472">Membrane</keyword>
<evidence type="ECO:0000256" key="2">
    <source>
        <dbReference type="ARBA" id="ARBA00022475"/>
    </source>
</evidence>
<comment type="caution">
    <text evidence="9">The sequence shown here is derived from an EMBL/GenBank/DDBJ whole genome shotgun (WGS) entry which is preliminary data.</text>
</comment>
<feature type="transmembrane region" description="Helical" evidence="8">
    <location>
        <begin position="351"/>
        <end position="375"/>
    </location>
</feature>
<accession>A0AA38I1J1</accession>
<comment type="subcellular location">
    <subcellularLocation>
        <location evidence="1 8">Cell membrane</location>
        <topology evidence="1 8">Multi-pass membrane protein</topology>
    </subcellularLocation>
</comment>
<comment type="similarity">
    <text evidence="8">Belongs to the insect chemoreceptor superfamily. Gustatory receptor (GR) family.</text>
</comment>
<feature type="transmembrane region" description="Helical" evidence="8">
    <location>
        <begin position="76"/>
        <end position="95"/>
    </location>
</feature>
<dbReference type="GO" id="GO:0030425">
    <property type="term" value="C:dendrite"/>
    <property type="evidence" value="ECO:0007669"/>
    <property type="project" value="TreeGrafter"/>
</dbReference>
<keyword evidence="10" id="KW-1185">Reference proteome</keyword>
<dbReference type="Pfam" id="PF08395">
    <property type="entry name" value="7tm_7"/>
    <property type="match status" value="1"/>
</dbReference>
<dbReference type="GO" id="GO:0030424">
    <property type="term" value="C:axon"/>
    <property type="evidence" value="ECO:0007669"/>
    <property type="project" value="TreeGrafter"/>
</dbReference>
<dbReference type="PANTHER" id="PTHR21143:SF133">
    <property type="entry name" value="GUSTATORY AND PHEROMONE RECEPTOR 32A-RELATED"/>
    <property type="match status" value="1"/>
</dbReference>
<feature type="transmembrane region" description="Helical" evidence="8">
    <location>
        <begin position="135"/>
        <end position="155"/>
    </location>
</feature>
<dbReference type="GO" id="GO:0043025">
    <property type="term" value="C:neuronal cell body"/>
    <property type="evidence" value="ECO:0007669"/>
    <property type="project" value="TreeGrafter"/>
</dbReference>
<evidence type="ECO:0000256" key="3">
    <source>
        <dbReference type="ARBA" id="ARBA00022692"/>
    </source>
</evidence>
<sequence length="376" mass="43192">MHIFDKFVHSISVVLLQNQLLGTTTLTISNRKFQKSKPRTIFILIAMSLFLVFAALVFYQKIYLANNTVLYKSTDVILIIINSIYVIAVWLHALFNSDKFSHLLNAIITFDRNLYQFGDGVDYTKQRKRDLLESTIRYTVVVFTVVSFLVIRVYICGEELLFELLRDVLLLIKSVTCHQAVQLVSIIKTRLEILNKHLRELLDSEDNPRRKNGRKFKTLCKICDMHHHLIKINKLFNKTFGMLLLVMFGLSFVTTVLCFFYISASVQTAETDWQHGTLAIILSIPFLGDVVYVCNVCYKTVEEAHLIGELIHKIETEDEDVIDEVEMFSLQIYNGPIEFSAAQFFAIDHTLIFSIIGGITTYIIILIQLSSTLLAK</sequence>
<dbReference type="InterPro" id="IPR013604">
    <property type="entry name" value="7TM_chemorcpt"/>
</dbReference>
<name>A0AA38I1J1_9CUCU</name>
<feature type="transmembrane region" description="Helical" evidence="8">
    <location>
        <begin position="240"/>
        <end position="262"/>
    </location>
</feature>
<evidence type="ECO:0000313" key="10">
    <source>
        <dbReference type="Proteomes" id="UP001168821"/>
    </source>
</evidence>